<dbReference type="SUPFAM" id="SSF50405">
    <property type="entry name" value="Actin-crosslinking proteins"/>
    <property type="match status" value="2"/>
</dbReference>
<evidence type="ECO:0000259" key="9">
    <source>
        <dbReference type="Pfam" id="PF05922"/>
    </source>
</evidence>
<dbReference type="InterPro" id="IPR037045">
    <property type="entry name" value="S8pro/Inhibitor_I9_sf"/>
</dbReference>
<dbReference type="InterPro" id="IPR050131">
    <property type="entry name" value="Peptidase_S8_subtilisin-like"/>
</dbReference>
<feature type="domain" description="Inhibitor I9" evidence="9">
    <location>
        <begin position="48"/>
        <end position="117"/>
    </location>
</feature>
<dbReference type="SUPFAM" id="SSF54897">
    <property type="entry name" value="Protease propeptides/inhibitors"/>
    <property type="match status" value="1"/>
</dbReference>
<evidence type="ECO:0000256" key="3">
    <source>
        <dbReference type="ARBA" id="ARBA00022801"/>
    </source>
</evidence>
<dbReference type="GO" id="GO:0004252">
    <property type="term" value="F:serine-type endopeptidase activity"/>
    <property type="evidence" value="ECO:0007669"/>
    <property type="project" value="UniProtKB-UniRule"/>
</dbReference>
<dbReference type="Pfam" id="PF05922">
    <property type="entry name" value="Inhibitor_I9"/>
    <property type="match status" value="1"/>
</dbReference>
<dbReference type="PROSITE" id="PS00136">
    <property type="entry name" value="SUBTILASE_ASP"/>
    <property type="match status" value="1"/>
</dbReference>
<evidence type="ECO:0008006" key="12">
    <source>
        <dbReference type="Google" id="ProtNLM"/>
    </source>
</evidence>
<dbReference type="CDD" id="cd04077">
    <property type="entry name" value="Peptidases_S8_PCSK9_ProteinaseK_like"/>
    <property type="match status" value="1"/>
</dbReference>
<evidence type="ECO:0000256" key="5">
    <source>
        <dbReference type="PROSITE-ProRule" id="PRU01240"/>
    </source>
</evidence>
<dbReference type="InterPro" id="IPR034193">
    <property type="entry name" value="PCSK9_ProteinaseK-like"/>
</dbReference>
<dbReference type="InterPro" id="IPR036852">
    <property type="entry name" value="Peptidase_S8/S53_dom_sf"/>
</dbReference>
<comment type="caution">
    <text evidence="10">The sequence shown here is derived from an EMBL/GenBank/DDBJ whole genome shotgun (WGS) entry which is preliminary data.</text>
</comment>
<proteinExistence type="inferred from homology"/>
<gene>
    <name evidence="10" type="ORF">Prum_038480</name>
</gene>
<dbReference type="FunFam" id="3.40.50.200:FF:000014">
    <property type="entry name" value="Proteinase K"/>
    <property type="match status" value="1"/>
</dbReference>
<dbReference type="PROSITE" id="PS00137">
    <property type="entry name" value="SUBTILASE_HIS"/>
    <property type="match status" value="1"/>
</dbReference>
<sequence length="669" mass="69224">MAGIVLAAMATTASIAGGGAASADPPSPSKRKVPGIVGTSAKDVIKDSYIVVFKDRKISATAARAGATALTKTYGGTVRRTFTKTVRGFAAKMTEAQAKKLAGDPDVAYVEQNRRVTKSDTQANPPSWGLDRLDQTWTPYNKLYTYPNTATNVHAYVIDTGVRISHTEFGGRASYGIDTVDGDAVADDCNGHGTHVAGTIGGTNVGVAKGVQLVAVRVLDCTGSGTLDGVIAGVDWVTANAVKPAVANMSLGGGASTALDDAVQASIASGITYAVAAGNDADDACFYSPARVPAAITVGATDEFDFTTSFSNFGQCLDINAPGANITSAAISSDTARVAYSGTSMASPHVAGAAALLLSTNPAWLPAQVRTALVNDGVLNGARGYVEDTTTKLLQVGTRTIPNTVTGIKANANKKVVTAESRGTKPLIANRGDAGIWERFDVVNVGGGFVALRAKINNLYVTAESAGAKPLIANRSAVGTWEKFTLVNNADGSFSLRANANGRYVTAESGGTKPLIANRTAIGAWEKFYWTTPATTIGVRAAVNGKIVTAESAGAKPLVANRAAVGAWERFDIIDAGLGYIALRAQVNNRIVVAESTGSKPLIANRTAIGAWEVFYLVHFDNKLILISNANGKFVNAPGGGASPLIANYVYDPVTTPLPPSSTQFTYVF</sequence>
<organism evidence="10 11">
    <name type="scientific">Phytohabitans rumicis</name>
    <dbReference type="NCBI Taxonomy" id="1076125"/>
    <lineage>
        <taxon>Bacteria</taxon>
        <taxon>Bacillati</taxon>
        <taxon>Actinomycetota</taxon>
        <taxon>Actinomycetes</taxon>
        <taxon>Micromonosporales</taxon>
        <taxon>Micromonosporaceae</taxon>
    </lineage>
</organism>
<dbReference type="Pfam" id="PF00082">
    <property type="entry name" value="Peptidase_S8"/>
    <property type="match status" value="1"/>
</dbReference>
<dbReference type="PANTHER" id="PTHR43806:SF11">
    <property type="entry name" value="CEREVISIN-RELATED"/>
    <property type="match status" value="1"/>
</dbReference>
<dbReference type="Gene3D" id="2.80.10.50">
    <property type="match status" value="2"/>
</dbReference>
<dbReference type="InterPro" id="IPR015500">
    <property type="entry name" value="Peptidase_S8_subtilisin-rel"/>
</dbReference>
<reference evidence="10 11" key="2">
    <citation type="submission" date="2020-03" db="EMBL/GenBank/DDBJ databases">
        <authorList>
            <person name="Ichikawa N."/>
            <person name="Kimura A."/>
            <person name="Kitahashi Y."/>
            <person name="Uohara A."/>
        </authorList>
    </citation>
    <scope>NUCLEOTIDE SEQUENCE [LARGE SCALE GENOMIC DNA]</scope>
    <source>
        <strain evidence="10 11">NBRC 108638</strain>
    </source>
</reference>
<dbReference type="Proteomes" id="UP000482960">
    <property type="component" value="Unassembled WGS sequence"/>
</dbReference>
<dbReference type="AlphaFoldDB" id="A0A6V8L7U7"/>
<keyword evidence="11" id="KW-1185">Reference proteome</keyword>
<accession>A0A6V8L7U7</accession>
<dbReference type="Gene3D" id="3.30.70.80">
    <property type="entry name" value="Peptidase S8 propeptide/proteinase inhibitor I9"/>
    <property type="match status" value="1"/>
</dbReference>
<keyword evidence="7" id="KW-0732">Signal</keyword>
<evidence type="ECO:0000256" key="1">
    <source>
        <dbReference type="ARBA" id="ARBA00011073"/>
    </source>
</evidence>
<feature type="signal peptide" evidence="7">
    <location>
        <begin position="1"/>
        <end position="23"/>
    </location>
</feature>
<keyword evidence="2 5" id="KW-0645">Protease</keyword>
<dbReference type="GO" id="GO:0006508">
    <property type="term" value="P:proteolysis"/>
    <property type="evidence" value="ECO:0007669"/>
    <property type="project" value="UniProtKB-KW"/>
</dbReference>
<dbReference type="InterPro" id="IPR023827">
    <property type="entry name" value="Peptidase_S8_Asp-AS"/>
</dbReference>
<evidence type="ECO:0000313" key="10">
    <source>
        <dbReference type="EMBL" id="GFJ90206.1"/>
    </source>
</evidence>
<dbReference type="InterPro" id="IPR022398">
    <property type="entry name" value="Peptidase_S8_His-AS"/>
</dbReference>
<dbReference type="InterPro" id="IPR000209">
    <property type="entry name" value="Peptidase_S8/S53_dom"/>
</dbReference>
<dbReference type="PANTHER" id="PTHR43806">
    <property type="entry name" value="PEPTIDASE S8"/>
    <property type="match status" value="1"/>
</dbReference>
<dbReference type="PROSITE" id="PS51892">
    <property type="entry name" value="SUBTILASE"/>
    <property type="match status" value="1"/>
</dbReference>
<evidence type="ECO:0000259" key="8">
    <source>
        <dbReference type="Pfam" id="PF00082"/>
    </source>
</evidence>
<feature type="active site" description="Charge relay system" evidence="5">
    <location>
        <position position="344"/>
    </location>
</feature>
<comment type="similarity">
    <text evidence="1 5 6">Belongs to the peptidase S8 family.</text>
</comment>
<feature type="domain" description="Peptidase S8/S53" evidence="8">
    <location>
        <begin position="157"/>
        <end position="376"/>
    </location>
</feature>
<dbReference type="InterPro" id="IPR023828">
    <property type="entry name" value="Peptidase_S8_Ser-AS"/>
</dbReference>
<dbReference type="SUPFAM" id="SSF52743">
    <property type="entry name" value="Subtilisin-like"/>
    <property type="match status" value="1"/>
</dbReference>
<feature type="active site" description="Charge relay system" evidence="5">
    <location>
        <position position="159"/>
    </location>
</feature>
<keyword evidence="4 5" id="KW-0720">Serine protease</keyword>
<dbReference type="GO" id="GO:0005615">
    <property type="term" value="C:extracellular space"/>
    <property type="evidence" value="ECO:0007669"/>
    <property type="project" value="TreeGrafter"/>
</dbReference>
<dbReference type="InterPro" id="IPR010259">
    <property type="entry name" value="S8pro/Inhibitor_I9"/>
</dbReference>
<feature type="active site" description="Charge relay system" evidence="5">
    <location>
        <position position="192"/>
    </location>
</feature>
<dbReference type="EMBL" id="BLPG01000001">
    <property type="protein sequence ID" value="GFJ90206.1"/>
    <property type="molecule type" value="Genomic_DNA"/>
</dbReference>
<keyword evidence="3 5" id="KW-0378">Hydrolase</keyword>
<feature type="chain" id="PRO_5028958041" description="Peptidase S8/S53 domain-containing protein" evidence="7">
    <location>
        <begin position="24"/>
        <end position="669"/>
    </location>
</feature>
<evidence type="ECO:0000256" key="6">
    <source>
        <dbReference type="RuleBase" id="RU003355"/>
    </source>
</evidence>
<name>A0A6V8L7U7_9ACTN</name>
<dbReference type="InterPro" id="IPR008999">
    <property type="entry name" value="Actin-crosslinking"/>
</dbReference>
<dbReference type="Gene3D" id="3.40.50.200">
    <property type="entry name" value="Peptidase S8/S53 domain"/>
    <property type="match status" value="1"/>
</dbReference>
<evidence type="ECO:0000256" key="2">
    <source>
        <dbReference type="ARBA" id="ARBA00022670"/>
    </source>
</evidence>
<protein>
    <recommendedName>
        <fullName evidence="12">Peptidase S8/S53 domain-containing protein</fullName>
    </recommendedName>
</protein>
<dbReference type="PROSITE" id="PS00138">
    <property type="entry name" value="SUBTILASE_SER"/>
    <property type="match status" value="1"/>
</dbReference>
<dbReference type="PRINTS" id="PR00723">
    <property type="entry name" value="SUBTILISIN"/>
</dbReference>
<evidence type="ECO:0000313" key="11">
    <source>
        <dbReference type="Proteomes" id="UP000482960"/>
    </source>
</evidence>
<reference evidence="10 11" key="1">
    <citation type="submission" date="2020-03" db="EMBL/GenBank/DDBJ databases">
        <title>Whole genome shotgun sequence of Phytohabitans rumicis NBRC 108638.</title>
        <authorList>
            <person name="Komaki H."/>
            <person name="Tamura T."/>
        </authorList>
    </citation>
    <scope>NUCLEOTIDE SEQUENCE [LARGE SCALE GENOMIC DNA]</scope>
    <source>
        <strain evidence="10 11">NBRC 108638</strain>
    </source>
</reference>
<dbReference type="CDD" id="cd00257">
    <property type="entry name" value="beta-trefoil_FSCN-like"/>
    <property type="match status" value="2"/>
</dbReference>
<evidence type="ECO:0000256" key="7">
    <source>
        <dbReference type="SAM" id="SignalP"/>
    </source>
</evidence>
<evidence type="ECO:0000256" key="4">
    <source>
        <dbReference type="ARBA" id="ARBA00022825"/>
    </source>
</evidence>